<dbReference type="Proteomes" id="UP000325113">
    <property type="component" value="Unassembled WGS sequence"/>
</dbReference>
<evidence type="ECO:0000256" key="1">
    <source>
        <dbReference type="SAM" id="MobiDB-lite"/>
    </source>
</evidence>
<organism evidence="2 3">
    <name type="scientific">Cafeteria roenbergensis</name>
    <name type="common">Marine flagellate</name>
    <dbReference type="NCBI Taxonomy" id="33653"/>
    <lineage>
        <taxon>Eukaryota</taxon>
        <taxon>Sar</taxon>
        <taxon>Stramenopiles</taxon>
        <taxon>Bigyra</taxon>
        <taxon>Opalozoa</taxon>
        <taxon>Bicosoecida</taxon>
        <taxon>Cafeteriaceae</taxon>
        <taxon>Cafeteria</taxon>
    </lineage>
</organism>
<reference evidence="2 3" key="1">
    <citation type="submission" date="2019-07" db="EMBL/GenBank/DDBJ databases">
        <title>Genomes of Cafeteria roenbergensis.</title>
        <authorList>
            <person name="Fischer M.G."/>
            <person name="Hackl T."/>
            <person name="Roman M."/>
        </authorList>
    </citation>
    <scope>NUCLEOTIDE SEQUENCE [LARGE SCALE GENOMIC DNA]</scope>
    <source>
        <strain evidence="2 3">Cflag</strain>
    </source>
</reference>
<evidence type="ECO:0000313" key="3">
    <source>
        <dbReference type="Proteomes" id="UP000325113"/>
    </source>
</evidence>
<evidence type="ECO:0000313" key="2">
    <source>
        <dbReference type="EMBL" id="KAA0151632.1"/>
    </source>
</evidence>
<proteinExistence type="predicted"/>
<accession>A0A5A8CF50</accession>
<name>A0A5A8CF50_CAFRO</name>
<feature type="region of interest" description="Disordered" evidence="1">
    <location>
        <begin position="42"/>
        <end position="85"/>
    </location>
</feature>
<protein>
    <submittedName>
        <fullName evidence="2">Uncharacterized protein</fullName>
    </submittedName>
</protein>
<gene>
    <name evidence="2" type="ORF">FNF31_06801</name>
</gene>
<dbReference type="AlphaFoldDB" id="A0A5A8CF50"/>
<comment type="caution">
    <text evidence="2">The sequence shown here is derived from an EMBL/GenBank/DDBJ whole genome shotgun (WGS) entry which is preliminary data.</text>
</comment>
<dbReference type="EMBL" id="VLTM01000113">
    <property type="protein sequence ID" value="KAA0151632.1"/>
    <property type="molecule type" value="Genomic_DNA"/>
</dbReference>
<feature type="region of interest" description="Disordered" evidence="1">
    <location>
        <begin position="225"/>
        <end position="275"/>
    </location>
</feature>
<sequence length="358" mass="36338">MASGRDDEPPSAGVVAGMRELLQFHSPDELRQLVTAVLDDLDVPDEASAGDSTGGPAPGANELHDPASAFSAHSPSGDVPEADLPGSQSLVEVRSLVSRGADRQSLVDAVFARLLGPRGPWGGKERGVHILLSRVWEGIAAEYYRSKGGKTLNYKSSVRMALMESWKAADSLAASKSALARSSLPGAGRTSPTGGGAAAARAGSEFRSVFVQTKPQAPAAAPVPAAAVSGPAPAGAPVAAAGASADGPAAASAGDAPLTGPAPAQTSTASSSLAARSRAETAFDRWIGERRAKLAAADEEVRAAERRVRLGRDATAVLDFMAALRGVRALERALTDEMAARCRAAEGALAALAARPSP</sequence>